<evidence type="ECO:0000256" key="2">
    <source>
        <dbReference type="ARBA" id="ARBA00022723"/>
    </source>
</evidence>
<evidence type="ECO:0000259" key="5">
    <source>
        <dbReference type="PROSITE" id="PS51007"/>
    </source>
</evidence>
<evidence type="ECO:0000313" key="7">
    <source>
        <dbReference type="Proteomes" id="UP000603317"/>
    </source>
</evidence>
<dbReference type="Gene3D" id="1.10.760.10">
    <property type="entry name" value="Cytochrome c-like domain"/>
    <property type="match status" value="1"/>
</dbReference>
<dbReference type="InterPro" id="IPR036909">
    <property type="entry name" value="Cyt_c-like_dom_sf"/>
</dbReference>
<accession>A0ABQ1FBY3</accession>
<evidence type="ECO:0000256" key="1">
    <source>
        <dbReference type="ARBA" id="ARBA00022617"/>
    </source>
</evidence>
<keyword evidence="1 4" id="KW-0349">Heme</keyword>
<feature type="domain" description="Cytochrome c" evidence="5">
    <location>
        <begin position="31"/>
        <end position="112"/>
    </location>
</feature>
<dbReference type="RefSeq" id="WP_188642128.1">
    <property type="nucleotide sequence ID" value="NZ_BMID01000001.1"/>
</dbReference>
<protein>
    <recommendedName>
        <fullName evidence="5">Cytochrome c domain-containing protein</fullName>
    </recommendedName>
</protein>
<evidence type="ECO:0000256" key="4">
    <source>
        <dbReference type="PROSITE-ProRule" id="PRU00433"/>
    </source>
</evidence>
<dbReference type="Proteomes" id="UP000603317">
    <property type="component" value="Unassembled WGS sequence"/>
</dbReference>
<dbReference type="SUPFAM" id="SSF46626">
    <property type="entry name" value="Cytochrome c"/>
    <property type="match status" value="1"/>
</dbReference>
<keyword evidence="7" id="KW-1185">Reference proteome</keyword>
<keyword evidence="2 4" id="KW-0479">Metal-binding</keyword>
<gene>
    <name evidence="6" type="ORF">GCM10010923_15260</name>
</gene>
<sequence>MTGPKAAIATGIALALASCATTQEAQREEPRELAEPPVLVQATCMSCHAVTPGSFSPIPQAPTFEHIANLDGLTRETLIAFLADSHNYPDIMDVDLSRADVEVVADYMLTLRRDDYKRFPS</sequence>
<evidence type="ECO:0000313" key="6">
    <source>
        <dbReference type="EMBL" id="GGA06361.1"/>
    </source>
</evidence>
<reference evidence="7" key="1">
    <citation type="journal article" date="2019" name="Int. J. Syst. Evol. Microbiol.">
        <title>The Global Catalogue of Microorganisms (GCM) 10K type strain sequencing project: providing services to taxonomists for standard genome sequencing and annotation.</title>
        <authorList>
            <consortium name="The Broad Institute Genomics Platform"/>
            <consortium name="The Broad Institute Genome Sequencing Center for Infectious Disease"/>
            <person name="Wu L."/>
            <person name="Ma J."/>
        </authorList>
    </citation>
    <scope>NUCLEOTIDE SEQUENCE [LARGE SCALE GENOMIC DNA]</scope>
    <source>
        <strain evidence="7">CGMCC 1.15297</strain>
    </source>
</reference>
<organism evidence="6 7">
    <name type="scientific">Blastomonas marina</name>
    <dbReference type="NCBI Taxonomy" id="1867408"/>
    <lineage>
        <taxon>Bacteria</taxon>
        <taxon>Pseudomonadati</taxon>
        <taxon>Pseudomonadota</taxon>
        <taxon>Alphaproteobacteria</taxon>
        <taxon>Sphingomonadales</taxon>
        <taxon>Sphingomonadaceae</taxon>
        <taxon>Blastomonas</taxon>
    </lineage>
</organism>
<keyword evidence="3 4" id="KW-0408">Iron</keyword>
<dbReference type="PROSITE" id="PS51007">
    <property type="entry name" value="CYTC"/>
    <property type="match status" value="1"/>
</dbReference>
<proteinExistence type="predicted"/>
<comment type="caution">
    <text evidence="6">The sequence shown here is derived from an EMBL/GenBank/DDBJ whole genome shotgun (WGS) entry which is preliminary data.</text>
</comment>
<dbReference type="PROSITE" id="PS51257">
    <property type="entry name" value="PROKAR_LIPOPROTEIN"/>
    <property type="match status" value="1"/>
</dbReference>
<name>A0ABQ1FBY3_9SPHN</name>
<dbReference type="EMBL" id="BMID01000001">
    <property type="protein sequence ID" value="GGA06361.1"/>
    <property type="molecule type" value="Genomic_DNA"/>
</dbReference>
<dbReference type="InterPro" id="IPR009056">
    <property type="entry name" value="Cyt_c-like_dom"/>
</dbReference>
<evidence type="ECO:0000256" key="3">
    <source>
        <dbReference type="ARBA" id="ARBA00023004"/>
    </source>
</evidence>